<dbReference type="eggNOG" id="ENOG502RZ85">
    <property type="taxonomic scope" value="Eukaryota"/>
</dbReference>
<feature type="compositionally biased region" description="Low complexity" evidence="1">
    <location>
        <begin position="1"/>
        <end position="16"/>
    </location>
</feature>
<name>B8MJB8_TALSN</name>
<dbReference type="AlphaFoldDB" id="B8MJB8"/>
<sequence>MHSPEASEPTSPSEGSHGYSIDEKSANAFSTLEVVPPSNLEHYRRVSEVRRSFYPNWMSSGHGSNSETIHPTTGSGSEAPTATANENKRAPTRITICGMPQRAFWIVFGVIASLLAVGIIVGGAVGGTHKAAVVVPTVTAVVTVTYTQTKTTSAQSETFAAAVATTTVCVRGIGQGNYVGLCNFACSYGYCPPGPCTCTSSGTPVPTPPTYGINGIPLSSEDDSYLGLCSFCCNHGYCPSSACTTSS</sequence>
<protein>
    <submittedName>
        <fullName evidence="3">Uncharacterized protein</fullName>
    </submittedName>
</protein>
<evidence type="ECO:0000313" key="3">
    <source>
        <dbReference type="EMBL" id="EED14707.1"/>
    </source>
</evidence>
<feature type="region of interest" description="Disordered" evidence="1">
    <location>
        <begin position="1"/>
        <end position="21"/>
    </location>
</feature>
<keyword evidence="2" id="KW-0812">Transmembrane</keyword>
<accession>B8MJB8</accession>
<dbReference type="InParanoid" id="B8MJB8"/>
<evidence type="ECO:0000256" key="2">
    <source>
        <dbReference type="SAM" id="Phobius"/>
    </source>
</evidence>
<reference evidence="4" key="1">
    <citation type="journal article" date="2015" name="Genome Announc.">
        <title>Genome sequence of the AIDS-associated pathogen Penicillium marneffei (ATCC18224) and its near taxonomic relative Talaromyces stipitatus (ATCC10500).</title>
        <authorList>
            <person name="Nierman W.C."/>
            <person name="Fedorova-Abrams N.D."/>
            <person name="Andrianopoulos A."/>
        </authorList>
    </citation>
    <scope>NUCLEOTIDE SEQUENCE [LARGE SCALE GENOMIC DNA]</scope>
    <source>
        <strain evidence="4">ATCC 10500 / CBS 375.48 / QM 6759 / NRRL 1006</strain>
    </source>
</reference>
<proteinExistence type="predicted"/>
<gene>
    <name evidence="3" type="ORF">TSTA_041830</name>
</gene>
<feature type="compositionally biased region" description="Polar residues" evidence="1">
    <location>
        <begin position="60"/>
        <end position="85"/>
    </location>
</feature>
<dbReference type="HOGENOM" id="CLU_098385_0_0_1"/>
<keyword evidence="4" id="KW-1185">Reference proteome</keyword>
<dbReference type="STRING" id="441959.B8MJB8"/>
<evidence type="ECO:0000313" key="4">
    <source>
        <dbReference type="Proteomes" id="UP000001745"/>
    </source>
</evidence>
<feature type="region of interest" description="Disordered" evidence="1">
    <location>
        <begin position="60"/>
        <end position="87"/>
    </location>
</feature>
<dbReference type="OrthoDB" id="1046782at2759"/>
<feature type="transmembrane region" description="Helical" evidence="2">
    <location>
        <begin position="103"/>
        <end position="125"/>
    </location>
</feature>
<dbReference type="EMBL" id="EQ962657">
    <property type="protein sequence ID" value="EED14707.1"/>
    <property type="molecule type" value="Genomic_DNA"/>
</dbReference>
<dbReference type="VEuPathDB" id="FungiDB:TSTA_041830"/>
<evidence type="ECO:0000256" key="1">
    <source>
        <dbReference type="SAM" id="MobiDB-lite"/>
    </source>
</evidence>
<keyword evidence="2" id="KW-0472">Membrane</keyword>
<dbReference type="Proteomes" id="UP000001745">
    <property type="component" value="Unassembled WGS sequence"/>
</dbReference>
<dbReference type="GeneID" id="8102960"/>
<organism evidence="3 4">
    <name type="scientific">Talaromyces stipitatus (strain ATCC 10500 / CBS 375.48 / QM 6759 / NRRL 1006)</name>
    <name type="common">Penicillium stipitatum</name>
    <dbReference type="NCBI Taxonomy" id="441959"/>
    <lineage>
        <taxon>Eukaryota</taxon>
        <taxon>Fungi</taxon>
        <taxon>Dikarya</taxon>
        <taxon>Ascomycota</taxon>
        <taxon>Pezizomycotina</taxon>
        <taxon>Eurotiomycetes</taxon>
        <taxon>Eurotiomycetidae</taxon>
        <taxon>Eurotiales</taxon>
        <taxon>Trichocomaceae</taxon>
        <taxon>Talaromyces</taxon>
        <taxon>Talaromyces sect. Talaromyces</taxon>
    </lineage>
</organism>
<keyword evidence="2" id="KW-1133">Transmembrane helix</keyword>
<dbReference type="RefSeq" id="XP_002484660.1">
    <property type="nucleotide sequence ID" value="XM_002484615.1"/>
</dbReference>